<gene>
    <name evidence="1" type="ORF">O0S08_16745</name>
</gene>
<accession>A0ABY7HET4</accession>
<keyword evidence="2" id="KW-1185">Reference proteome</keyword>
<dbReference type="Proteomes" id="UP001164459">
    <property type="component" value="Chromosome"/>
</dbReference>
<sequence>MHEFDYRPAERSNLGAGATVLLLMPEDRRPEVVTGDERPSFVGELRSGAGIPYSVKTKDGQPFAAVVAETVERDLEAAGFRVVVDPGPAGLNLPARLHKSEARRALAVTIREFHSDTYIEPTVTWELVATVFDEHGSVVASDTRTGEMELPGSFWNPKKAAARQVPPFFYRLVHELVAGNPIIVDALKG</sequence>
<organism evidence="1 2">
    <name type="scientific">Nannocystis punicea</name>
    <dbReference type="NCBI Taxonomy" id="2995304"/>
    <lineage>
        <taxon>Bacteria</taxon>
        <taxon>Pseudomonadati</taxon>
        <taxon>Myxococcota</taxon>
        <taxon>Polyangia</taxon>
        <taxon>Nannocystales</taxon>
        <taxon>Nannocystaceae</taxon>
        <taxon>Nannocystis</taxon>
    </lineage>
</organism>
<reference evidence="1" key="1">
    <citation type="submission" date="2022-11" db="EMBL/GenBank/DDBJ databases">
        <title>Minimal conservation of predation-associated metabolite biosynthetic gene clusters underscores biosynthetic potential of Myxococcota including descriptions for ten novel species: Archangium lansinium sp. nov., Myxococcus landrumus sp. nov., Nannocystis bai.</title>
        <authorList>
            <person name="Ahearne A."/>
            <person name="Stevens C."/>
            <person name="Dowd S."/>
        </authorList>
    </citation>
    <scope>NUCLEOTIDE SEQUENCE</scope>
    <source>
        <strain evidence="1">Fl3</strain>
    </source>
</reference>
<protein>
    <submittedName>
        <fullName evidence="1">Uncharacterized protein</fullName>
    </submittedName>
</protein>
<dbReference type="RefSeq" id="WP_269040159.1">
    <property type="nucleotide sequence ID" value="NZ_CP114040.1"/>
</dbReference>
<proteinExistence type="predicted"/>
<evidence type="ECO:0000313" key="1">
    <source>
        <dbReference type="EMBL" id="WAS97792.1"/>
    </source>
</evidence>
<evidence type="ECO:0000313" key="2">
    <source>
        <dbReference type="Proteomes" id="UP001164459"/>
    </source>
</evidence>
<dbReference type="EMBL" id="CP114040">
    <property type="protein sequence ID" value="WAS97792.1"/>
    <property type="molecule type" value="Genomic_DNA"/>
</dbReference>
<name>A0ABY7HET4_9BACT</name>